<protein>
    <submittedName>
        <fullName evidence="1">Uncharacterized protein</fullName>
    </submittedName>
</protein>
<evidence type="ECO:0000313" key="1">
    <source>
        <dbReference type="EMBL" id="EFH84872.1"/>
    </source>
</evidence>
<evidence type="ECO:0000313" key="2">
    <source>
        <dbReference type="Proteomes" id="UP000004508"/>
    </source>
</evidence>
<keyword evidence="2" id="KW-1185">Reference proteome</keyword>
<accession>D6TXD9</accession>
<name>D6TXD9_KTERA</name>
<comment type="caution">
    <text evidence="1">The sequence shown here is derived from an EMBL/GenBank/DDBJ whole genome shotgun (WGS) entry which is preliminary data.</text>
</comment>
<dbReference type="AlphaFoldDB" id="D6TXD9"/>
<sequence>MNGKDFEKSIENLILLRSKLYQKKEAVCDIIMYNSGIVNLFVGMGITAELERGNRLRNSKRLGIERR</sequence>
<reference evidence="1 2" key="1">
    <citation type="journal article" date="2011" name="Stand. Genomic Sci.">
        <title>Non-contiguous finished genome sequence and contextual data of the filamentous soil bacterium Ktedonobacter racemifer type strain (SOSP1-21).</title>
        <authorList>
            <person name="Chang Y.J."/>
            <person name="Land M."/>
            <person name="Hauser L."/>
            <person name="Chertkov O."/>
            <person name="Del Rio T.G."/>
            <person name="Nolan M."/>
            <person name="Copeland A."/>
            <person name="Tice H."/>
            <person name="Cheng J.F."/>
            <person name="Lucas S."/>
            <person name="Han C."/>
            <person name="Goodwin L."/>
            <person name="Pitluck S."/>
            <person name="Ivanova N."/>
            <person name="Ovchinikova G."/>
            <person name="Pati A."/>
            <person name="Chen A."/>
            <person name="Palaniappan K."/>
            <person name="Mavromatis K."/>
            <person name="Liolios K."/>
            <person name="Brettin T."/>
            <person name="Fiebig A."/>
            <person name="Rohde M."/>
            <person name="Abt B."/>
            <person name="Goker M."/>
            <person name="Detter J.C."/>
            <person name="Woyke T."/>
            <person name="Bristow J."/>
            <person name="Eisen J.A."/>
            <person name="Markowitz V."/>
            <person name="Hugenholtz P."/>
            <person name="Kyrpides N.C."/>
            <person name="Klenk H.P."/>
            <person name="Lapidus A."/>
        </authorList>
    </citation>
    <scope>NUCLEOTIDE SEQUENCE [LARGE SCALE GENOMIC DNA]</scope>
    <source>
        <strain evidence="2">DSM 44963</strain>
    </source>
</reference>
<proteinExistence type="predicted"/>
<dbReference type="Proteomes" id="UP000004508">
    <property type="component" value="Unassembled WGS sequence"/>
</dbReference>
<dbReference type="STRING" id="485913.Krac_5987"/>
<dbReference type="RefSeq" id="WP_007916689.1">
    <property type="nucleotide sequence ID" value="NZ_ADVG01000003.1"/>
</dbReference>
<dbReference type="EMBL" id="ADVG01000003">
    <property type="protein sequence ID" value="EFH84872.1"/>
    <property type="molecule type" value="Genomic_DNA"/>
</dbReference>
<organism evidence="1 2">
    <name type="scientific">Ktedonobacter racemifer DSM 44963</name>
    <dbReference type="NCBI Taxonomy" id="485913"/>
    <lineage>
        <taxon>Bacteria</taxon>
        <taxon>Bacillati</taxon>
        <taxon>Chloroflexota</taxon>
        <taxon>Ktedonobacteria</taxon>
        <taxon>Ktedonobacterales</taxon>
        <taxon>Ktedonobacteraceae</taxon>
        <taxon>Ktedonobacter</taxon>
    </lineage>
</organism>
<dbReference type="InParanoid" id="D6TXD9"/>
<gene>
    <name evidence="1" type="ORF">Krac_5987</name>
</gene>